<name>A0A915EL19_9BILA</name>
<protein>
    <submittedName>
        <fullName evidence="2">Uncharacterized protein</fullName>
    </submittedName>
</protein>
<evidence type="ECO:0000313" key="2">
    <source>
        <dbReference type="WBParaSite" id="jg6504"/>
    </source>
</evidence>
<organism evidence="1 2">
    <name type="scientific">Ditylenchus dipsaci</name>
    <dbReference type="NCBI Taxonomy" id="166011"/>
    <lineage>
        <taxon>Eukaryota</taxon>
        <taxon>Metazoa</taxon>
        <taxon>Ecdysozoa</taxon>
        <taxon>Nematoda</taxon>
        <taxon>Chromadorea</taxon>
        <taxon>Rhabditida</taxon>
        <taxon>Tylenchina</taxon>
        <taxon>Tylenchomorpha</taxon>
        <taxon>Sphaerularioidea</taxon>
        <taxon>Anguinidae</taxon>
        <taxon>Anguininae</taxon>
        <taxon>Ditylenchus</taxon>
    </lineage>
</organism>
<keyword evidence="1" id="KW-1185">Reference proteome</keyword>
<accession>A0A915EL19</accession>
<dbReference type="AlphaFoldDB" id="A0A915EL19"/>
<dbReference type="WBParaSite" id="jg6504">
    <property type="protein sequence ID" value="jg6504"/>
    <property type="gene ID" value="jg6504"/>
</dbReference>
<sequence length="75" mass="8188">MASPVVSPLFSNSTCSNTAYTTAYSQNTYGNGKNSYPNANKLFLFIYTAAAQTTSAMRYSRLSREIFLRKLASAG</sequence>
<evidence type="ECO:0000313" key="1">
    <source>
        <dbReference type="Proteomes" id="UP000887574"/>
    </source>
</evidence>
<proteinExistence type="predicted"/>
<dbReference type="Proteomes" id="UP000887574">
    <property type="component" value="Unplaced"/>
</dbReference>
<reference evidence="2" key="1">
    <citation type="submission" date="2022-11" db="UniProtKB">
        <authorList>
            <consortium name="WormBaseParasite"/>
        </authorList>
    </citation>
    <scope>IDENTIFICATION</scope>
</reference>